<evidence type="ECO:0000259" key="1">
    <source>
        <dbReference type="PROSITE" id="PS51704"/>
    </source>
</evidence>
<reference evidence="2" key="1">
    <citation type="submission" date="2022-08" db="EMBL/GenBank/DDBJ databases">
        <title>Alicyclobacillus fastidiosus DSM 17978, complete genome.</title>
        <authorList>
            <person name="Wang Q."/>
            <person name="Cai R."/>
            <person name="Wang Z."/>
        </authorList>
    </citation>
    <scope>NUCLEOTIDE SEQUENCE</scope>
    <source>
        <strain evidence="2">DSM 17978</strain>
    </source>
</reference>
<evidence type="ECO:0000313" key="3">
    <source>
        <dbReference type="Proteomes" id="UP001164761"/>
    </source>
</evidence>
<dbReference type="Pfam" id="PF03009">
    <property type="entry name" value="GDPD"/>
    <property type="match status" value="1"/>
</dbReference>
<evidence type="ECO:0000313" key="2">
    <source>
        <dbReference type="EMBL" id="WAH41519.1"/>
    </source>
</evidence>
<sequence length="248" mass="28513">MVNKCMILGHRGFSAVYPENTRLAFRKALNLGIDGLEFDVQLTVDEVPVIIHDPMVNRTTDGHGLISSMNYLQTQQLNAALDKPEHGFQTVPALHDVLNDAYEVCPEGIYNIEIKVYNDDWKTLIDRVVTVTGQHPLRKRILFSSFHHKCLEYLKASYPSFEIGLLFDREIVEPWYIAKQLKAYSVHLDYQFTSEDIISDCHAKQVPVAVWTVDRPEQIERFIHLNTDFLISNVPDVAKRIRENFANA</sequence>
<gene>
    <name evidence="2" type="ORF">NZD89_25310</name>
</gene>
<dbReference type="RefSeq" id="WP_268005427.1">
    <property type="nucleotide sequence ID" value="NZ_BSUT01000001.1"/>
</dbReference>
<name>A0ABY6ZHC7_9BACL</name>
<feature type="domain" description="GP-PDE" evidence="1">
    <location>
        <begin position="5"/>
        <end position="242"/>
    </location>
</feature>
<dbReference type="InterPro" id="IPR030395">
    <property type="entry name" value="GP_PDE_dom"/>
</dbReference>
<dbReference type="EMBL" id="CP104067">
    <property type="protein sequence ID" value="WAH41519.1"/>
    <property type="molecule type" value="Genomic_DNA"/>
</dbReference>
<accession>A0ABY6ZHC7</accession>
<dbReference type="PANTHER" id="PTHR46211:SF14">
    <property type="entry name" value="GLYCEROPHOSPHODIESTER PHOSPHODIESTERASE"/>
    <property type="match status" value="1"/>
</dbReference>
<keyword evidence="3" id="KW-1185">Reference proteome</keyword>
<dbReference type="InterPro" id="IPR017946">
    <property type="entry name" value="PLC-like_Pdiesterase_TIM-brl"/>
</dbReference>
<organism evidence="2 3">
    <name type="scientific">Alicyclobacillus fastidiosus</name>
    <dbReference type="NCBI Taxonomy" id="392011"/>
    <lineage>
        <taxon>Bacteria</taxon>
        <taxon>Bacillati</taxon>
        <taxon>Bacillota</taxon>
        <taxon>Bacilli</taxon>
        <taxon>Bacillales</taxon>
        <taxon>Alicyclobacillaceae</taxon>
        <taxon>Alicyclobacillus</taxon>
    </lineage>
</organism>
<dbReference type="PANTHER" id="PTHR46211">
    <property type="entry name" value="GLYCEROPHOSPHORYL DIESTER PHOSPHODIESTERASE"/>
    <property type="match status" value="1"/>
</dbReference>
<protein>
    <recommendedName>
        <fullName evidence="1">GP-PDE domain-containing protein</fullName>
    </recommendedName>
</protein>
<dbReference type="SUPFAM" id="SSF51695">
    <property type="entry name" value="PLC-like phosphodiesterases"/>
    <property type="match status" value="1"/>
</dbReference>
<dbReference type="PROSITE" id="PS51704">
    <property type="entry name" value="GP_PDE"/>
    <property type="match status" value="1"/>
</dbReference>
<dbReference type="Proteomes" id="UP001164761">
    <property type="component" value="Chromosome"/>
</dbReference>
<proteinExistence type="predicted"/>
<dbReference type="Gene3D" id="3.20.20.190">
    <property type="entry name" value="Phosphatidylinositol (PI) phosphodiesterase"/>
    <property type="match status" value="1"/>
</dbReference>